<organism evidence="1 2">
    <name type="scientific">Rubripirellula lacrimiformis</name>
    <dbReference type="NCBI Taxonomy" id="1930273"/>
    <lineage>
        <taxon>Bacteria</taxon>
        <taxon>Pseudomonadati</taxon>
        <taxon>Planctomycetota</taxon>
        <taxon>Planctomycetia</taxon>
        <taxon>Pirellulales</taxon>
        <taxon>Pirellulaceae</taxon>
        <taxon>Rubripirellula</taxon>
    </lineage>
</organism>
<gene>
    <name evidence="1" type="ORF">K227x_11660</name>
</gene>
<dbReference type="EMBL" id="CP036525">
    <property type="protein sequence ID" value="QDT02788.1"/>
    <property type="molecule type" value="Genomic_DNA"/>
</dbReference>
<reference evidence="1 2" key="1">
    <citation type="submission" date="2019-02" db="EMBL/GenBank/DDBJ databases">
        <title>Deep-cultivation of Planctomycetes and their phenomic and genomic characterization uncovers novel biology.</title>
        <authorList>
            <person name="Wiegand S."/>
            <person name="Jogler M."/>
            <person name="Boedeker C."/>
            <person name="Pinto D."/>
            <person name="Vollmers J."/>
            <person name="Rivas-Marin E."/>
            <person name="Kohn T."/>
            <person name="Peeters S.H."/>
            <person name="Heuer A."/>
            <person name="Rast P."/>
            <person name="Oberbeckmann S."/>
            <person name="Bunk B."/>
            <person name="Jeske O."/>
            <person name="Meyerdierks A."/>
            <person name="Storesund J.E."/>
            <person name="Kallscheuer N."/>
            <person name="Luecker S."/>
            <person name="Lage O.M."/>
            <person name="Pohl T."/>
            <person name="Merkel B.J."/>
            <person name="Hornburger P."/>
            <person name="Mueller R.-W."/>
            <person name="Bruemmer F."/>
            <person name="Labrenz M."/>
            <person name="Spormann A.M."/>
            <person name="Op den Camp H."/>
            <person name="Overmann J."/>
            <person name="Amann R."/>
            <person name="Jetten M.S.M."/>
            <person name="Mascher T."/>
            <person name="Medema M.H."/>
            <person name="Devos D.P."/>
            <person name="Kaster A.-K."/>
            <person name="Ovreas L."/>
            <person name="Rohde M."/>
            <person name="Galperin M.Y."/>
            <person name="Jogler C."/>
        </authorList>
    </citation>
    <scope>NUCLEOTIDE SEQUENCE [LARGE SCALE GENOMIC DNA]</scope>
    <source>
        <strain evidence="1 2">K22_7</strain>
    </source>
</reference>
<name>A0A517N721_9BACT</name>
<protein>
    <submittedName>
        <fullName evidence="1">Uncharacterized protein</fullName>
    </submittedName>
</protein>
<dbReference type="Proteomes" id="UP000318538">
    <property type="component" value="Chromosome"/>
</dbReference>
<dbReference type="KEGG" id="rlc:K227x_11660"/>
<accession>A0A517N721</accession>
<evidence type="ECO:0000313" key="1">
    <source>
        <dbReference type="EMBL" id="QDT02788.1"/>
    </source>
</evidence>
<evidence type="ECO:0000313" key="2">
    <source>
        <dbReference type="Proteomes" id="UP000318538"/>
    </source>
</evidence>
<sequence length="68" mass="7592">MRDETVAIAWRLIQSTKTFGIVGEPCVATANEITASLGPDRGYCLISNWMLVWPYFLPLTSSIVNCNR</sequence>
<dbReference type="AlphaFoldDB" id="A0A517N721"/>
<proteinExistence type="predicted"/>
<keyword evidence="2" id="KW-1185">Reference proteome</keyword>